<dbReference type="SMART" id="SM00862">
    <property type="entry name" value="Trans_reg_C"/>
    <property type="match status" value="1"/>
</dbReference>
<dbReference type="RefSeq" id="WP_208150547.1">
    <property type="nucleotide sequence ID" value="NZ_JAGETV010000021.1"/>
</dbReference>
<keyword evidence="3" id="KW-0805">Transcription regulation</keyword>
<dbReference type="PROSITE" id="PS51755">
    <property type="entry name" value="OMPR_PHOB"/>
    <property type="match status" value="1"/>
</dbReference>
<dbReference type="InterPro" id="IPR039420">
    <property type="entry name" value="WalR-like"/>
</dbReference>
<feature type="domain" description="OmpR/PhoB-type" evidence="9">
    <location>
        <begin position="146"/>
        <end position="242"/>
    </location>
</feature>
<evidence type="ECO:0000256" key="3">
    <source>
        <dbReference type="ARBA" id="ARBA00023015"/>
    </source>
</evidence>
<dbReference type="SUPFAM" id="SSF52172">
    <property type="entry name" value="CheY-like"/>
    <property type="match status" value="1"/>
</dbReference>
<dbReference type="Gene3D" id="1.10.10.10">
    <property type="entry name" value="Winged helix-like DNA-binding domain superfamily/Winged helix DNA-binding domain"/>
    <property type="match status" value="1"/>
</dbReference>
<dbReference type="Proteomes" id="UP000664835">
    <property type="component" value="Unassembled WGS sequence"/>
</dbReference>
<dbReference type="PANTHER" id="PTHR48111">
    <property type="entry name" value="REGULATOR OF RPOS"/>
    <property type="match status" value="1"/>
</dbReference>
<dbReference type="EMBL" id="JAGETV010000021">
    <property type="protein sequence ID" value="MBO1927933.1"/>
    <property type="molecule type" value="Genomic_DNA"/>
</dbReference>
<reference evidence="10 11" key="1">
    <citation type="submission" date="2021-03" db="EMBL/GenBank/DDBJ databases">
        <title>Thiomicrorhabdus sp.nov.,novel sulfur-oxidizing bacteria isolated from coastal sediment.</title>
        <authorList>
            <person name="Liu X."/>
        </authorList>
    </citation>
    <scope>NUCLEOTIDE SEQUENCE [LARGE SCALE GENOMIC DNA]</scope>
    <source>
        <strain evidence="10 11">6S2-11</strain>
    </source>
</reference>
<dbReference type="Pfam" id="PF00486">
    <property type="entry name" value="Trans_reg_C"/>
    <property type="match status" value="1"/>
</dbReference>
<dbReference type="InterPro" id="IPR036388">
    <property type="entry name" value="WH-like_DNA-bd_sf"/>
</dbReference>
<keyword evidence="4 7" id="KW-0238">DNA-binding</keyword>
<dbReference type="PANTHER" id="PTHR48111:SF22">
    <property type="entry name" value="REGULATOR OF RPOS"/>
    <property type="match status" value="1"/>
</dbReference>
<dbReference type="CDD" id="cd00383">
    <property type="entry name" value="trans_reg_C"/>
    <property type="match status" value="1"/>
</dbReference>
<evidence type="ECO:0000313" key="11">
    <source>
        <dbReference type="Proteomes" id="UP000664835"/>
    </source>
</evidence>
<evidence type="ECO:0000256" key="7">
    <source>
        <dbReference type="PROSITE-ProRule" id="PRU01091"/>
    </source>
</evidence>
<feature type="DNA-binding region" description="OmpR/PhoB-type" evidence="7">
    <location>
        <begin position="146"/>
        <end position="242"/>
    </location>
</feature>
<keyword evidence="1 6" id="KW-0597">Phosphoprotein</keyword>
<dbReference type="InterPro" id="IPR011006">
    <property type="entry name" value="CheY-like_superfamily"/>
</dbReference>
<evidence type="ECO:0000259" key="8">
    <source>
        <dbReference type="PROSITE" id="PS50110"/>
    </source>
</evidence>
<keyword evidence="11" id="KW-1185">Reference proteome</keyword>
<evidence type="ECO:0000313" key="10">
    <source>
        <dbReference type="EMBL" id="MBO1927933.1"/>
    </source>
</evidence>
<dbReference type="Gene3D" id="3.40.50.2300">
    <property type="match status" value="1"/>
</dbReference>
<evidence type="ECO:0000256" key="1">
    <source>
        <dbReference type="ARBA" id="ARBA00022553"/>
    </source>
</evidence>
<gene>
    <name evidence="10" type="ORF">J3998_10130</name>
</gene>
<dbReference type="InterPro" id="IPR001867">
    <property type="entry name" value="OmpR/PhoB-type_DNA-bd"/>
</dbReference>
<evidence type="ECO:0000259" key="9">
    <source>
        <dbReference type="PROSITE" id="PS51755"/>
    </source>
</evidence>
<organism evidence="10 11">
    <name type="scientific">Thiomicrorhabdus marina</name>
    <dbReference type="NCBI Taxonomy" id="2818442"/>
    <lineage>
        <taxon>Bacteria</taxon>
        <taxon>Pseudomonadati</taxon>
        <taxon>Pseudomonadota</taxon>
        <taxon>Gammaproteobacteria</taxon>
        <taxon>Thiotrichales</taxon>
        <taxon>Piscirickettsiaceae</taxon>
        <taxon>Thiomicrorhabdus</taxon>
    </lineage>
</organism>
<evidence type="ECO:0000256" key="6">
    <source>
        <dbReference type="PROSITE-ProRule" id="PRU00169"/>
    </source>
</evidence>
<evidence type="ECO:0000256" key="4">
    <source>
        <dbReference type="ARBA" id="ARBA00023125"/>
    </source>
</evidence>
<dbReference type="InterPro" id="IPR001789">
    <property type="entry name" value="Sig_transdc_resp-reg_receiver"/>
</dbReference>
<dbReference type="PROSITE" id="PS50110">
    <property type="entry name" value="RESPONSE_REGULATORY"/>
    <property type="match status" value="1"/>
</dbReference>
<evidence type="ECO:0000256" key="5">
    <source>
        <dbReference type="ARBA" id="ARBA00023163"/>
    </source>
</evidence>
<accession>A0ABS3Q728</accession>
<keyword evidence="5" id="KW-0804">Transcription</keyword>
<comment type="caution">
    <text evidence="10">The sequence shown here is derived from an EMBL/GenBank/DDBJ whole genome shotgun (WGS) entry which is preliminary data.</text>
</comment>
<keyword evidence="2" id="KW-0902">Two-component regulatory system</keyword>
<name>A0ABS3Q728_9GAMM</name>
<sequence>MAHKHYHFSNHFYLEKNMSGAIQILIVEDNHQVMETMLDYLELGGFEVDCAYDGQAALELCQKSTYDVIVMDIMMPKLDGLQTVQVLRQEMHLSTPILFLTAKDSLEDKKMAFNAGGDDYLIKPFSMEELELRLTALSKRGGRKDMSLLTVGALRFDLSNNQIVWGAKTIKLAPKQQAILKCLMQKHPQLVSRKTLVRQVWGEDEPQSDALRSHIYALRQALNNGQQSMLKTIHGQGYRLLDDITVEHE</sequence>
<proteinExistence type="predicted"/>
<feature type="modified residue" description="4-aspartylphosphate" evidence="6">
    <location>
        <position position="72"/>
    </location>
</feature>
<evidence type="ECO:0000256" key="2">
    <source>
        <dbReference type="ARBA" id="ARBA00023012"/>
    </source>
</evidence>
<feature type="domain" description="Response regulatory" evidence="8">
    <location>
        <begin position="23"/>
        <end position="138"/>
    </location>
</feature>
<protein>
    <submittedName>
        <fullName evidence="10">Response regulator transcription factor</fullName>
    </submittedName>
</protein>
<dbReference type="Pfam" id="PF00072">
    <property type="entry name" value="Response_reg"/>
    <property type="match status" value="1"/>
</dbReference>
<dbReference type="SMART" id="SM00448">
    <property type="entry name" value="REC"/>
    <property type="match status" value="1"/>
</dbReference>
<dbReference type="CDD" id="cd17574">
    <property type="entry name" value="REC_OmpR"/>
    <property type="match status" value="1"/>
</dbReference>